<dbReference type="InterPro" id="IPR013825">
    <property type="entry name" value="Topo_IA_cen_sub2"/>
</dbReference>
<reference evidence="1 2" key="1">
    <citation type="submission" date="2021-04" db="EMBL/GenBank/DDBJ databases">
        <authorList>
            <person name="Bliznina A."/>
        </authorList>
    </citation>
    <scope>NUCLEOTIDE SEQUENCE [LARGE SCALE GENOMIC DNA]</scope>
</reference>
<name>A0ABN7S7P6_OIKDI</name>
<keyword evidence="2" id="KW-1185">Reference proteome</keyword>
<gene>
    <name evidence="1" type="ORF">OKIOD_LOCUS4779</name>
</gene>
<proteinExistence type="predicted"/>
<dbReference type="SUPFAM" id="SSF56712">
    <property type="entry name" value="Prokaryotic type I DNA topoisomerase"/>
    <property type="match status" value="1"/>
</dbReference>
<evidence type="ECO:0000313" key="1">
    <source>
        <dbReference type="EMBL" id="CAG5091739.1"/>
    </source>
</evidence>
<sequence>MATETSSESDSGNLSTNQLMLKDQRSRANSQTTCLIYNNNNSTVLNKVLSRFQFDDEEFSAKGLLISDRGYLEVYPYDKLQAKRQRSCKWMKISMNTKVPAPKADLNLKDSMAYLEKYYKSSSAATAISFFTKSEKLTQNSRPLLLTMLSHKENDAIVI</sequence>
<dbReference type="Gene3D" id="2.70.20.10">
    <property type="entry name" value="Topoisomerase I, domain 3"/>
    <property type="match status" value="1"/>
</dbReference>
<evidence type="ECO:0000313" key="2">
    <source>
        <dbReference type="Proteomes" id="UP001158576"/>
    </source>
</evidence>
<protein>
    <submittedName>
        <fullName evidence="1">Oidioi.mRNA.OKI2018_I69.PAR.g13221.t1.cds</fullName>
    </submittedName>
</protein>
<dbReference type="Proteomes" id="UP001158576">
    <property type="component" value="Chromosome PAR"/>
</dbReference>
<dbReference type="EMBL" id="OU015568">
    <property type="protein sequence ID" value="CAG5091739.1"/>
    <property type="molecule type" value="Genomic_DNA"/>
</dbReference>
<organism evidence="1 2">
    <name type="scientific">Oikopleura dioica</name>
    <name type="common">Tunicate</name>
    <dbReference type="NCBI Taxonomy" id="34765"/>
    <lineage>
        <taxon>Eukaryota</taxon>
        <taxon>Metazoa</taxon>
        <taxon>Chordata</taxon>
        <taxon>Tunicata</taxon>
        <taxon>Appendicularia</taxon>
        <taxon>Copelata</taxon>
        <taxon>Oikopleuridae</taxon>
        <taxon>Oikopleura</taxon>
    </lineage>
</organism>
<dbReference type="InterPro" id="IPR023405">
    <property type="entry name" value="Topo_IA_core_domain"/>
</dbReference>
<accession>A0ABN7S7P6</accession>